<dbReference type="Gene3D" id="3.40.50.1820">
    <property type="entry name" value="alpha/beta hydrolase"/>
    <property type="match status" value="1"/>
</dbReference>
<keyword evidence="1" id="KW-0378">Hydrolase</keyword>
<accession>A0A7H8QE96</accession>
<evidence type="ECO:0000313" key="2">
    <source>
        <dbReference type="Proteomes" id="UP000509222"/>
    </source>
</evidence>
<gene>
    <name evidence="1" type="ORF">HF394_17370</name>
</gene>
<proteinExistence type="predicted"/>
<sequence length="213" mass="24613">MNMQKELIKGYKDLDIPYSLITHEEQSNKLAIFLPGAGYTTQRPLFHYSEEILLKKGFNVLNVNYRYNDADYDSFDMDELSTAIKLDVKTVIDEVLKDGAYKEFYLIGKSLGTIALCTELERAAFKDAKVVWLTPLIHRDDILDKMVRSTNKGLSFIGDNDYCYSEERYKLLAENPHLVSRLIPNVDHSMEYKGDPFKSIDTLKSIMEEINQF</sequence>
<dbReference type="EMBL" id="CP051177">
    <property type="protein sequence ID" value="QKX52199.1"/>
    <property type="molecule type" value="Genomic_DNA"/>
</dbReference>
<organism evidence="1 2">
    <name type="scientific">Planococcus glaciei</name>
    <dbReference type="NCBI Taxonomy" id="459472"/>
    <lineage>
        <taxon>Bacteria</taxon>
        <taxon>Bacillati</taxon>
        <taxon>Bacillota</taxon>
        <taxon>Bacilli</taxon>
        <taxon>Bacillales</taxon>
        <taxon>Caryophanaceae</taxon>
        <taxon>Planococcus</taxon>
    </lineage>
</organism>
<dbReference type="PIRSF" id="PIRSF033634">
    <property type="entry name" value="UCP033634"/>
    <property type="match status" value="1"/>
</dbReference>
<name>A0A7H8QE96_9BACL</name>
<dbReference type="RefSeq" id="WP_176294949.1">
    <property type="nucleotide sequence ID" value="NZ_CP051177.1"/>
</dbReference>
<evidence type="ECO:0000313" key="1">
    <source>
        <dbReference type="EMBL" id="QKX52199.1"/>
    </source>
</evidence>
<dbReference type="AlphaFoldDB" id="A0A7H8QE96"/>
<dbReference type="GO" id="GO:0016787">
    <property type="term" value="F:hydrolase activity"/>
    <property type="evidence" value="ECO:0007669"/>
    <property type="project" value="UniProtKB-KW"/>
</dbReference>
<reference evidence="2" key="1">
    <citation type="submission" date="2020-06" db="EMBL/GenBank/DDBJ databases">
        <title>Isolation of Planomicrobium glaciei.</title>
        <authorList>
            <person name="Malisova L."/>
            <person name="Safrankova R."/>
            <person name="Jakubu V."/>
            <person name="Spanelova P."/>
        </authorList>
    </citation>
    <scope>NUCLEOTIDE SEQUENCE [LARGE SCALE GENOMIC DNA]</scope>
    <source>
        <strain evidence="2">NRL-ATB46093</strain>
    </source>
</reference>
<dbReference type="Proteomes" id="UP000509222">
    <property type="component" value="Chromosome"/>
</dbReference>
<protein>
    <submittedName>
        <fullName evidence="1">Alpha/beta hydrolase</fullName>
    </submittedName>
</protein>
<dbReference type="InterPro" id="IPR029058">
    <property type="entry name" value="AB_hydrolase_fold"/>
</dbReference>
<dbReference type="InterPro" id="IPR017018">
    <property type="entry name" value="UCP033634"/>
</dbReference>
<dbReference type="SUPFAM" id="SSF53474">
    <property type="entry name" value="alpha/beta-Hydrolases"/>
    <property type="match status" value="1"/>
</dbReference>
<keyword evidence="2" id="KW-1185">Reference proteome</keyword>